<feature type="transmembrane region" description="Helical" evidence="1">
    <location>
        <begin position="17"/>
        <end position="36"/>
    </location>
</feature>
<evidence type="ECO:0000313" key="2">
    <source>
        <dbReference type="EMBL" id="KAG5557733.1"/>
    </source>
</evidence>
<organism evidence="2 3">
    <name type="scientific">Rhododendron griersonianum</name>
    <dbReference type="NCBI Taxonomy" id="479676"/>
    <lineage>
        <taxon>Eukaryota</taxon>
        <taxon>Viridiplantae</taxon>
        <taxon>Streptophyta</taxon>
        <taxon>Embryophyta</taxon>
        <taxon>Tracheophyta</taxon>
        <taxon>Spermatophyta</taxon>
        <taxon>Magnoliopsida</taxon>
        <taxon>eudicotyledons</taxon>
        <taxon>Gunneridae</taxon>
        <taxon>Pentapetalae</taxon>
        <taxon>asterids</taxon>
        <taxon>Ericales</taxon>
        <taxon>Ericaceae</taxon>
        <taxon>Ericoideae</taxon>
        <taxon>Rhodoreae</taxon>
        <taxon>Rhododendron</taxon>
    </lineage>
</organism>
<keyword evidence="3" id="KW-1185">Reference proteome</keyword>
<evidence type="ECO:0000256" key="1">
    <source>
        <dbReference type="SAM" id="Phobius"/>
    </source>
</evidence>
<accession>A0AAV6KZZ7</accession>
<keyword evidence="1" id="KW-0472">Membrane</keyword>
<reference evidence="2" key="1">
    <citation type="submission" date="2020-08" db="EMBL/GenBank/DDBJ databases">
        <title>Plant Genome Project.</title>
        <authorList>
            <person name="Zhang R.-G."/>
        </authorList>
    </citation>
    <scope>NUCLEOTIDE SEQUENCE</scope>
    <source>
        <strain evidence="2">WSP0</strain>
        <tissue evidence="2">Leaf</tissue>
    </source>
</reference>
<comment type="caution">
    <text evidence="2">The sequence shown here is derived from an EMBL/GenBank/DDBJ whole genome shotgun (WGS) entry which is preliminary data.</text>
</comment>
<dbReference type="EMBL" id="JACTNZ010000003">
    <property type="protein sequence ID" value="KAG5557733.1"/>
    <property type="molecule type" value="Genomic_DNA"/>
</dbReference>
<name>A0AAV6KZZ7_9ERIC</name>
<dbReference type="AlphaFoldDB" id="A0AAV6KZZ7"/>
<sequence>MAAATAMVSGYPDRPPFLFASVISFLYPLAGSHSHMERGKEKRKRFAAAMAAATAMVSGYPDHPPILFPSLLSFLSPLAGSHRERG</sequence>
<protein>
    <submittedName>
        <fullName evidence="2">Uncharacterized protein</fullName>
    </submittedName>
</protein>
<keyword evidence="1" id="KW-1133">Transmembrane helix</keyword>
<gene>
    <name evidence="2" type="ORF">RHGRI_007851</name>
</gene>
<keyword evidence="1" id="KW-0812">Transmembrane</keyword>
<evidence type="ECO:0000313" key="3">
    <source>
        <dbReference type="Proteomes" id="UP000823749"/>
    </source>
</evidence>
<proteinExistence type="predicted"/>
<dbReference type="Proteomes" id="UP000823749">
    <property type="component" value="Chromosome 3"/>
</dbReference>